<dbReference type="GO" id="GO:0004352">
    <property type="term" value="F:glutamate dehydrogenase (NAD+) activity"/>
    <property type="evidence" value="ECO:0007669"/>
    <property type="project" value="TreeGrafter"/>
</dbReference>
<reference evidence="3" key="1">
    <citation type="submission" date="2021-12" db="EMBL/GenBank/DDBJ databases">
        <authorList>
            <person name="King R."/>
        </authorList>
    </citation>
    <scope>NUCLEOTIDE SEQUENCE</scope>
</reference>
<dbReference type="AlphaFoldDB" id="A0A9P0FEK4"/>
<dbReference type="SMART" id="SM00839">
    <property type="entry name" value="ELFV_dehydrog"/>
    <property type="match status" value="1"/>
</dbReference>
<dbReference type="PANTHER" id="PTHR11606:SF13">
    <property type="entry name" value="GLUTAMATE DEHYDROGENASE 1, MITOCHONDRIAL"/>
    <property type="match status" value="1"/>
</dbReference>
<dbReference type="SUPFAM" id="SSF51735">
    <property type="entry name" value="NAD(P)-binding Rossmann-fold domains"/>
    <property type="match status" value="1"/>
</dbReference>
<feature type="domain" description="Glutamate/phenylalanine/leucine/valine/L-tryptophan dehydrogenase C-terminal" evidence="2">
    <location>
        <begin position="1"/>
        <end position="240"/>
    </location>
</feature>
<evidence type="ECO:0000256" key="1">
    <source>
        <dbReference type="ARBA" id="ARBA00023002"/>
    </source>
</evidence>
<dbReference type="GO" id="GO:0006538">
    <property type="term" value="P:L-glutamate catabolic process"/>
    <property type="evidence" value="ECO:0007669"/>
    <property type="project" value="TreeGrafter"/>
</dbReference>
<accession>A0A9P0FEK4</accession>
<dbReference type="Gene3D" id="3.40.50.720">
    <property type="entry name" value="NAD(P)-binding Rossmann-like Domain"/>
    <property type="match status" value="1"/>
</dbReference>
<dbReference type="EMBL" id="OV121134">
    <property type="protein sequence ID" value="CAH0553190.1"/>
    <property type="molecule type" value="Genomic_DNA"/>
</dbReference>
<dbReference type="InterPro" id="IPR036291">
    <property type="entry name" value="NAD(P)-bd_dom_sf"/>
</dbReference>
<dbReference type="InterPro" id="IPR006096">
    <property type="entry name" value="Glu/Leu/Phe/Val/Trp_DH_C"/>
</dbReference>
<organism evidence="3 4">
    <name type="scientific">Brassicogethes aeneus</name>
    <name type="common">Rape pollen beetle</name>
    <name type="synonym">Meligethes aeneus</name>
    <dbReference type="NCBI Taxonomy" id="1431903"/>
    <lineage>
        <taxon>Eukaryota</taxon>
        <taxon>Metazoa</taxon>
        <taxon>Ecdysozoa</taxon>
        <taxon>Arthropoda</taxon>
        <taxon>Hexapoda</taxon>
        <taxon>Insecta</taxon>
        <taxon>Pterygota</taxon>
        <taxon>Neoptera</taxon>
        <taxon>Endopterygota</taxon>
        <taxon>Coleoptera</taxon>
        <taxon>Polyphaga</taxon>
        <taxon>Cucujiformia</taxon>
        <taxon>Nitidulidae</taxon>
        <taxon>Meligethinae</taxon>
        <taxon>Brassicogethes</taxon>
    </lineage>
</organism>
<keyword evidence="4" id="KW-1185">Reference proteome</keyword>
<dbReference type="PANTHER" id="PTHR11606">
    <property type="entry name" value="GLUTAMATE DEHYDROGENASE"/>
    <property type="match status" value="1"/>
</dbReference>
<dbReference type="GO" id="GO:0005739">
    <property type="term" value="C:mitochondrion"/>
    <property type="evidence" value="ECO:0007669"/>
    <property type="project" value="TreeGrafter"/>
</dbReference>
<dbReference type="OrthoDB" id="6718861at2759"/>
<proteinExistence type="predicted"/>
<keyword evidence="1" id="KW-0560">Oxidoreductase</keyword>
<protein>
    <recommendedName>
        <fullName evidence="2">Glutamate/phenylalanine/leucine/valine/L-tryptophan dehydrogenase C-terminal domain-containing protein</fullName>
    </recommendedName>
</protein>
<gene>
    <name evidence="3" type="ORF">MELIAE_LOCUS5259</name>
</gene>
<name>A0A9P0FEK4_BRAAE</name>
<dbReference type="Pfam" id="PF00208">
    <property type="entry name" value="ELFV_dehydrog"/>
    <property type="match status" value="1"/>
</dbReference>
<evidence type="ECO:0000313" key="4">
    <source>
        <dbReference type="Proteomes" id="UP001154078"/>
    </source>
</evidence>
<sequence>MGLGKTGKKLAQYLVDNGAICVGVKETDAYIYNSNGIDIKELFSYFEEHSSFKNFSMAIPESNDKIFQEKCDILIFAANHKSLICYVADKVKAKLIVEAADSPISPGSHRILSHSKMVIPDIFACAGCTIASALEYMQNLKQVNSPLNDMLKYSDKIYEELSNGLCIHSEQKIASPFSVQKISSHKINSDVLENTIKKITENVGKEIIGTIKEFQLGHDVRSAAYIVSLQKMYNKMYATQRFL</sequence>
<dbReference type="Proteomes" id="UP001154078">
    <property type="component" value="Chromosome 3"/>
</dbReference>
<evidence type="ECO:0000259" key="2">
    <source>
        <dbReference type="SMART" id="SM00839"/>
    </source>
</evidence>
<evidence type="ECO:0000313" key="3">
    <source>
        <dbReference type="EMBL" id="CAH0553190.1"/>
    </source>
</evidence>